<evidence type="ECO:0000256" key="1">
    <source>
        <dbReference type="ARBA" id="ARBA00004651"/>
    </source>
</evidence>
<evidence type="ECO:0000256" key="7">
    <source>
        <dbReference type="ARBA" id="ARBA00023136"/>
    </source>
</evidence>
<feature type="transmembrane region" description="Helical" evidence="9">
    <location>
        <begin position="212"/>
        <end position="231"/>
    </location>
</feature>
<dbReference type="GO" id="GO:0017004">
    <property type="term" value="P:cytochrome complex assembly"/>
    <property type="evidence" value="ECO:0007669"/>
    <property type="project" value="UniProtKB-KW"/>
</dbReference>
<feature type="transmembrane region" description="Helical" evidence="9">
    <location>
        <begin position="132"/>
        <end position="152"/>
    </location>
</feature>
<keyword evidence="5" id="KW-0201">Cytochrome c-type biogenesis</keyword>
<dbReference type="PANTHER" id="PTHR31272:SF4">
    <property type="entry name" value="CYTOCHROME C-TYPE BIOGENESIS PROTEIN HI_1454-RELATED"/>
    <property type="match status" value="1"/>
</dbReference>
<dbReference type="InterPro" id="IPR013766">
    <property type="entry name" value="Thioredoxin_domain"/>
</dbReference>
<keyword evidence="7 9" id="KW-0472">Membrane</keyword>
<dbReference type="PROSITE" id="PS00194">
    <property type="entry name" value="THIOREDOXIN_1"/>
    <property type="match status" value="1"/>
</dbReference>
<evidence type="ECO:0000256" key="5">
    <source>
        <dbReference type="ARBA" id="ARBA00022748"/>
    </source>
</evidence>
<dbReference type="InterPro" id="IPR017937">
    <property type="entry name" value="Thioredoxin_CS"/>
</dbReference>
<dbReference type="InterPro" id="IPR036249">
    <property type="entry name" value="Thioredoxin-like_sf"/>
</dbReference>
<evidence type="ECO:0000256" key="3">
    <source>
        <dbReference type="ARBA" id="ARBA00022475"/>
    </source>
</evidence>
<feature type="domain" description="Thioredoxin" evidence="10">
    <location>
        <begin position="274"/>
        <end position="420"/>
    </location>
</feature>
<feature type="compositionally biased region" description="Acidic residues" evidence="8">
    <location>
        <begin position="250"/>
        <end position="265"/>
    </location>
</feature>
<evidence type="ECO:0000256" key="4">
    <source>
        <dbReference type="ARBA" id="ARBA00022692"/>
    </source>
</evidence>
<keyword evidence="4 9" id="KW-0812">Transmembrane</keyword>
<feature type="compositionally biased region" description="Basic and acidic residues" evidence="8">
    <location>
        <begin position="266"/>
        <end position="275"/>
    </location>
</feature>
<evidence type="ECO:0000256" key="2">
    <source>
        <dbReference type="ARBA" id="ARBA00006143"/>
    </source>
</evidence>
<feature type="transmembrane region" description="Helical" evidence="9">
    <location>
        <begin position="12"/>
        <end position="37"/>
    </location>
</feature>
<feature type="transmembrane region" description="Helical" evidence="9">
    <location>
        <begin position="58"/>
        <end position="87"/>
    </location>
</feature>
<feature type="region of interest" description="Disordered" evidence="8">
    <location>
        <begin position="247"/>
        <end position="277"/>
    </location>
</feature>
<dbReference type="EMBL" id="CACRTG010000008">
    <property type="protein sequence ID" value="VYS97987.1"/>
    <property type="molecule type" value="Genomic_DNA"/>
</dbReference>
<dbReference type="CDD" id="cd02966">
    <property type="entry name" value="TlpA_like_family"/>
    <property type="match status" value="1"/>
</dbReference>
<dbReference type="InterPro" id="IPR003834">
    <property type="entry name" value="Cyt_c_assmbl_TM_dom"/>
</dbReference>
<dbReference type="SUPFAM" id="SSF52833">
    <property type="entry name" value="Thioredoxin-like"/>
    <property type="match status" value="1"/>
</dbReference>
<dbReference type="InterPro" id="IPR013740">
    <property type="entry name" value="Redoxin"/>
</dbReference>
<dbReference type="Pfam" id="PF02683">
    <property type="entry name" value="DsbD_TM"/>
    <property type="match status" value="1"/>
</dbReference>
<gene>
    <name evidence="11" type="primary">resA</name>
    <name evidence="11" type="ORF">CNLFYP112_01531</name>
</gene>
<feature type="transmembrane region" description="Helical" evidence="9">
    <location>
        <begin position="93"/>
        <end position="111"/>
    </location>
</feature>
<evidence type="ECO:0000313" key="11">
    <source>
        <dbReference type="EMBL" id="VYS97987.1"/>
    </source>
</evidence>
<dbReference type="AlphaFoldDB" id="A0A6N2SWP6"/>
<dbReference type="PROSITE" id="PS51352">
    <property type="entry name" value="THIOREDOXIN_2"/>
    <property type="match status" value="1"/>
</dbReference>
<dbReference type="GO" id="GO:0016491">
    <property type="term" value="F:oxidoreductase activity"/>
    <property type="evidence" value="ECO:0007669"/>
    <property type="project" value="InterPro"/>
</dbReference>
<sequence length="424" mass="46477">MNFSLDVSVPALTVFFQGLLSFFSPCVLPLIPLYIGYLSGGTGKRGADGKIHYQKSKVMIHTLCFVIGVSFAFFALGLGVSALGSFLNKNQMLFARIGGVIIVLFGFYQLGVFGNSRVLGKERRLPFHLDKLAMSPLTALIMGFTFSFAWTPCVGPALTSVLLMAASANTKVMGFMLIGVYTVGFVLPFLAVGLFTTTLLEFFKSHMNVVKYTVKVGGALMILMGVLMFTGQMNAFTGYLSGGTNANLESQEETEKESEDASEDKEENKEEESKETVVPAIDFTLKDQFGNEHTLSDYKGKTVFLNFWATWCGPCRSEMPDIQKLYETYETEGDNAVIILGVAAPGLGQEKDEAGIKAFLDESGYTYPTLMDTTGDLFSEYGISSFPTTFMIDREGNVFGYVSGALNEDMMKNIIEQTLEGKRK</sequence>
<keyword evidence="3" id="KW-1003">Cell membrane</keyword>
<dbReference type="GO" id="GO:0005886">
    <property type="term" value="C:plasma membrane"/>
    <property type="evidence" value="ECO:0007669"/>
    <property type="project" value="UniProtKB-SubCell"/>
</dbReference>
<organism evidence="11">
    <name type="scientific">[Clostridium] nexile</name>
    <dbReference type="NCBI Taxonomy" id="29361"/>
    <lineage>
        <taxon>Bacteria</taxon>
        <taxon>Bacillati</taxon>
        <taxon>Bacillota</taxon>
        <taxon>Clostridia</taxon>
        <taxon>Lachnospirales</taxon>
        <taxon>Lachnospiraceae</taxon>
        <taxon>Tyzzerella</taxon>
    </lineage>
</organism>
<keyword evidence="6 9" id="KW-1133">Transmembrane helix</keyword>
<proteinExistence type="inferred from homology"/>
<comment type="similarity">
    <text evidence="2">Belongs to the DsbD family.</text>
</comment>
<reference evidence="11" key="1">
    <citation type="submission" date="2019-11" db="EMBL/GenBank/DDBJ databases">
        <authorList>
            <person name="Feng L."/>
        </authorList>
    </citation>
    <scope>NUCLEOTIDE SEQUENCE</scope>
    <source>
        <strain evidence="11">CnexileLFYP112</strain>
    </source>
</reference>
<evidence type="ECO:0000259" key="10">
    <source>
        <dbReference type="PROSITE" id="PS51352"/>
    </source>
</evidence>
<protein>
    <submittedName>
        <fullName evidence="11">Thiol-disulfide oxidoreductase ResA</fullName>
    </submittedName>
</protein>
<dbReference type="InterPro" id="IPR051790">
    <property type="entry name" value="Cytochrome_c-biogenesis_DsbD"/>
</dbReference>
<evidence type="ECO:0000256" key="9">
    <source>
        <dbReference type="SAM" id="Phobius"/>
    </source>
</evidence>
<dbReference type="Pfam" id="PF08534">
    <property type="entry name" value="Redoxin"/>
    <property type="match status" value="1"/>
</dbReference>
<feature type="transmembrane region" description="Helical" evidence="9">
    <location>
        <begin position="172"/>
        <end position="200"/>
    </location>
</feature>
<name>A0A6N2SWP6_9FIRM</name>
<evidence type="ECO:0000256" key="8">
    <source>
        <dbReference type="SAM" id="MobiDB-lite"/>
    </source>
</evidence>
<dbReference type="Gene3D" id="3.40.30.10">
    <property type="entry name" value="Glutaredoxin"/>
    <property type="match status" value="1"/>
</dbReference>
<dbReference type="PANTHER" id="PTHR31272">
    <property type="entry name" value="CYTOCHROME C-TYPE BIOGENESIS PROTEIN HI_1454-RELATED"/>
    <property type="match status" value="1"/>
</dbReference>
<accession>A0A6N2SWP6</accession>
<comment type="subcellular location">
    <subcellularLocation>
        <location evidence="1">Cell membrane</location>
        <topology evidence="1">Multi-pass membrane protein</topology>
    </subcellularLocation>
</comment>
<evidence type="ECO:0000256" key="6">
    <source>
        <dbReference type="ARBA" id="ARBA00022989"/>
    </source>
</evidence>